<evidence type="ECO:0000256" key="7">
    <source>
        <dbReference type="ARBA" id="ARBA00023239"/>
    </source>
</evidence>
<feature type="non-terminal residue" evidence="9">
    <location>
        <position position="1"/>
    </location>
</feature>
<evidence type="ECO:0000256" key="2">
    <source>
        <dbReference type="ARBA" id="ARBA00005031"/>
    </source>
</evidence>
<sequence length="209" mass="22837">EAVLSAIEKAGYKPGKDCFIALDPAASEFYKDGQYILSREGASLSTNEMINYYVKWASTYPIISLEDGMAEDDWDGWQLLTEKLGNKVQLVGDDLYATNVNRLGKGINLKASNSILIKPNQIGTLTETMAAIQMAQQAGWTAVVSHRSGETEDTTIVDLAVGLNTGLIKAGAPCRSERTAKYNRLLRIEDELGQSASFAGMRAFYNLKV</sequence>
<organism evidence="9">
    <name type="scientific">marine sediment metagenome</name>
    <dbReference type="NCBI Taxonomy" id="412755"/>
    <lineage>
        <taxon>unclassified sequences</taxon>
        <taxon>metagenomes</taxon>
        <taxon>ecological metagenomes</taxon>
    </lineage>
</organism>
<evidence type="ECO:0000256" key="5">
    <source>
        <dbReference type="ARBA" id="ARBA00022842"/>
    </source>
</evidence>
<evidence type="ECO:0000259" key="8">
    <source>
        <dbReference type="SMART" id="SM01192"/>
    </source>
</evidence>
<evidence type="ECO:0000256" key="6">
    <source>
        <dbReference type="ARBA" id="ARBA00023152"/>
    </source>
</evidence>
<proteinExistence type="inferred from homology"/>
<dbReference type="EMBL" id="BARU01003597">
    <property type="protein sequence ID" value="GAH25360.1"/>
    <property type="molecule type" value="Genomic_DNA"/>
</dbReference>
<dbReference type="PRINTS" id="PR00148">
    <property type="entry name" value="ENOLASE"/>
</dbReference>
<evidence type="ECO:0000313" key="9">
    <source>
        <dbReference type="EMBL" id="GAH25360.1"/>
    </source>
</evidence>
<keyword evidence="7" id="KW-0456">Lyase</keyword>
<name>X1EYF5_9ZZZZ</name>
<dbReference type="AlphaFoldDB" id="X1EYF5"/>
<dbReference type="SMART" id="SM01192">
    <property type="entry name" value="Enolase_C"/>
    <property type="match status" value="1"/>
</dbReference>
<evidence type="ECO:0000256" key="3">
    <source>
        <dbReference type="ARBA" id="ARBA00009604"/>
    </source>
</evidence>
<dbReference type="InterPro" id="IPR036849">
    <property type="entry name" value="Enolase-like_C_sf"/>
</dbReference>
<dbReference type="GO" id="GO:0000287">
    <property type="term" value="F:magnesium ion binding"/>
    <property type="evidence" value="ECO:0007669"/>
    <property type="project" value="InterPro"/>
</dbReference>
<comment type="caution">
    <text evidence="9">The sequence shown here is derived from an EMBL/GenBank/DDBJ whole genome shotgun (WGS) entry which is preliminary data.</text>
</comment>
<dbReference type="Gene3D" id="3.20.20.120">
    <property type="entry name" value="Enolase-like C-terminal domain"/>
    <property type="match status" value="1"/>
</dbReference>
<dbReference type="EC" id="4.2.1.11" evidence="4"/>
<comment type="pathway">
    <text evidence="2">Carbohydrate degradation; glycolysis; pyruvate from D-glyceraldehyde 3-phosphate: step 4/5.</text>
</comment>
<gene>
    <name evidence="9" type="ORF">S03H2_07694</name>
</gene>
<dbReference type="InterPro" id="IPR020810">
    <property type="entry name" value="Enolase_C"/>
</dbReference>
<dbReference type="GO" id="GO:0004634">
    <property type="term" value="F:phosphopyruvate hydratase activity"/>
    <property type="evidence" value="ECO:0007669"/>
    <property type="project" value="UniProtKB-EC"/>
</dbReference>
<dbReference type="GO" id="GO:0000015">
    <property type="term" value="C:phosphopyruvate hydratase complex"/>
    <property type="evidence" value="ECO:0007669"/>
    <property type="project" value="InterPro"/>
</dbReference>
<dbReference type="PANTHER" id="PTHR11902">
    <property type="entry name" value="ENOLASE"/>
    <property type="match status" value="1"/>
</dbReference>
<dbReference type="UniPathway" id="UPA00109">
    <property type="reaction ID" value="UER00187"/>
</dbReference>
<accession>X1EYF5</accession>
<dbReference type="InterPro" id="IPR000941">
    <property type="entry name" value="Enolase"/>
</dbReference>
<keyword evidence="5" id="KW-0460">Magnesium</keyword>
<dbReference type="PROSITE" id="PS00164">
    <property type="entry name" value="ENOLASE"/>
    <property type="match status" value="1"/>
</dbReference>
<dbReference type="PANTHER" id="PTHR11902:SF1">
    <property type="entry name" value="ENOLASE"/>
    <property type="match status" value="1"/>
</dbReference>
<feature type="domain" description="Enolase C-terminal TIM barrel" evidence="8">
    <location>
        <begin position="1"/>
        <end position="206"/>
    </location>
</feature>
<keyword evidence="6" id="KW-0324">Glycolysis</keyword>
<comment type="similarity">
    <text evidence="3">Belongs to the enolase family.</text>
</comment>
<dbReference type="InterPro" id="IPR020809">
    <property type="entry name" value="Enolase_CS"/>
</dbReference>
<dbReference type="Pfam" id="PF00113">
    <property type="entry name" value="Enolase_C"/>
    <property type="match status" value="1"/>
</dbReference>
<reference evidence="9" key="1">
    <citation type="journal article" date="2014" name="Front. Microbiol.">
        <title>High frequency of phylogenetically diverse reductive dehalogenase-homologous genes in deep subseafloor sedimentary metagenomes.</title>
        <authorList>
            <person name="Kawai M."/>
            <person name="Futagami T."/>
            <person name="Toyoda A."/>
            <person name="Takaki Y."/>
            <person name="Nishi S."/>
            <person name="Hori S."/>
            <person name="Arai W."/>
            <person name="Tsubouchi T."/>
            <person name="Morono Y."/>
            <person name="Uchiyama I."/>
            <person name="Ito T."/>
            <person name="Fujiyama A."/>
            <person name="Inagaki F."/>
            <person name="Takami H."/>
        </authorList>
    </citation>
    <scope>NUCLEOTIDE SEQUENCE</scope>
    <source>
        <strain evidence="9">Expedition CK06-06</strain>
    </source>
</reference>
<comment type="cofactor">
    <cofactor evidence="1">
        <name>Mg(2+)</name>
        <dbReference type="ChEBI" id="CHEBI:18420"/>
    </cofactor>
</comment>
<dbReference type="SUPFAM" id="SSF51604">
    <property type="entry name" value="Enolase C-terminal domain-like"/>
    <property type="match status" value="1"/>
</dbReference>
<evidence type="ECO:0000256" key="1">
    <source>
        <dbReference type="ARBA" id="ARBA00001946"/>
    </source>
</evidence>
<evidence type="ECO:0000256" key="4">
    <source>
        <dbReference type="ARBA" id="ARBA00012058"/>
    </source>
</evidence>
<dbReference type="GO" id="GO:0006096">
    <property type="term" value="P:glycolytic process"/>
    <property type="evidence" value="ECO:0007669"/>
    <property type="project" value="UniProtKB-UniPathway"/>
</dbReference>
<protein>
    <recommendedName>
        <fullName evidence="4">phosphopyruvate hydratase</fullName>
        <ecNumber evidence="4">4.2.1.11</ecNumber>
    </recommendedName>
</protein>